<evidence type="ECO:0000313" key="3">
    <source>
        <dbReference type="Proteomes" id="UP000033930"/>
    </source>
</evidence>
<evidence type="ECO:0000259" key="1">
    <source>
        <dbReference type="Pfam" id="PF00535"/>
    </source>
</evidence>
<dbReference type="AlphaFoldDB" id="A0A0G0XS43"/>
<dbReference type="InterPro" id="IPR001173">
    <property type="entry name" value="Glyco_trans_2-like"/>
</dbReference>
<dbReference type="GO" id="GO:0016740">
    <property type="term" value="F:transferase activity"/>
    <property type="evidence" value="ECO:0007669"/>
    <property type="project" value="UniProtKB-KW"/>
</dbReference>
<gene>
    <name evidence="2" type="ORF">UU50_C0003G0055</name>
</gene>
<reference evidence="2 3" key="1">
    <citation type="journal article" date="2015" name="Nature">
        <title>rRNA introns, odd ribosomes, and small enigmatic genomes across a large radiation of phyla.</title>
        <authorList>
            <person name="Brown C.T."/>
            <person name="Hug L.A."/>
            <person name="Thomas B.C."/>
            <person name="Sharon I."/>
            <person name="Castelle C.J."/>
            <person name="Singh A."/>
            <person name="Wilkins M.J."/>
            <person name="Williams K.H."/>
            <person name="Banfield J.F."/>
        </authorList>
    </citation>
    <scope>NUCLEOTIDE SEQUENCE [LARGE SCALE GENOMIC DNA]</scope>
</reference>
<organism evidence="2 3">
    <name type="scientific">Candidatus Uhrbacteria bacterium GW2011_GWC1_41_20</name>
    <dbReference type="NCBI Taxonomy" id="1618983"/>
    <lineage>
        <taxon>Bacteria</taxon>
        <taxon>Candidatus Uhriibacteriota</taxon>
    </lineage>
</organism>
<comment type="caution">
    <text evidence="2">The sequence shown here is derived from an EMBL/GenBank/DDBJ whole genome shotgun (WGS) entry which is preliminary data.</text>
</comment>
<dbReference type="Pfam" id="PF00535">
    <property type="entry name" value="Glycos_transf_2"/>
    <property type="match status" value="1"/>
</dbReference>
<dbReference type="CDD" id="cd04179">
    <property type="entry name" value="DPM_DPG-synthase_like"/>
    <property type="match status" value="1"/>
</dbReference>
<dbReference type="PANTHER" id="PTHR48090">
    <property type="entry name" value="UNDECAPRENYL-PHOSPHATE 4-DEOXY-4-FORMAMIDO-L-ARABINOSE TRANSFERASE-RELATED"/>
    <property type="match status" value="1"/>
</dbReference>
<dbReference type="SUPFAM" id="SSF53448">
    <property type="entry name" value="Nucleotide-diphospho-sugar transferases"/>
    <property type="match status" value="1"/>
</dbReference>
<protein>
    <submittedName>
        <fullName evidence="2">Glycosyl transferase family 2</fullName>
    </submittedName>
</protein>
<evidence type="ECO:0000313" key="2">
    <source>
        <dbReference type="EMBL" id="KKR99750.1"/>
    </source>
</evidence>
<dbReference type="EMBL" id="LCAW01000003">
    <property type="protein sequence ID" value="KKR99750.1"/>
    <property type="molecule type" value="Genomic_DNA"/>
</dbReference>
<sequence length="225" mass="24819">MKIVAIIPAYNEGSRVAEAVRDALLFVDDAVVIDDCSSDKTSEQAFKAGAFVLRHIINRGQGAALQTGTDYALENLNADIVVHFDADGQMQGKDIPKMIKPILDNQADVVLGSRFLSGKLQMPLSRKIILKLGIVFTLIISGIKLSDTHCGFRALSRKAAREIKITRDRMAHASEILDLIKVKKMRFVECAVEIKYSKESLAKGQSSWGAFIIVKDLLKSKFLDI</sequence>
<dbReference type="PANTHER" id="PTHR48090:SF7">
    <property type="entry name" value="RFBJ PROTEIN"/>
    <property type="match status" value="1"/>
</dbReference>
<name>A0A0G0XS43_9BACT</name>
<dbReference type="InterPro" id="IPR050256">
    <property type="entry name" value="Glycosyltransferase_2"/>
</dbReference>
<feature type="domain" description="Glycosyltransferase 2-like" evidence="1">
    <location>
        <begin position="5"/>
        <end position="163"/>
    </location>
</feature>
<dbReference type="InterPro" id="IPR029044">
    <property type="entry name" value="Nucleotide-diphossugar_trans"/>
</dbReference>
<dbReference type="Gene3D" id="3.90.550.10">
    <property type="entry name" value="Spore Coat Polysaccharide Biosynthesis Protein SpsA, Chain A"/>
    <property type="match status" value="1"/>
</dbReference>
<proteinExistence type="predicted"/>
<keyword evidence="2" id="KW-0808">Transferase</keyword>
<dbReference type="Proteomes" id="UP000033930">
    <property type="component" value="Unassembled WGS sequence"/>
</dbReference>
<accession>A0A0G0XS43</accession>